<evidence type="ECO:0000313" key="1">
    <source>
        <dbReference type="EMBL" id="KYO37396.1"/>
    </source>
</evidence>
<evidence type="ECO:0000313" key="2">
    <source>
        <dbReference type="Proteomes" id="UP000050525"/>
    </source>
</evidence>
<dbReference type="Proteomes" id="UP000050525">
    <property type="component" value="Unassembled WGS sequence"/>
</dbReference>
<keyword evidence="2" id="KW-1185">Reference proteome</keyword>
<protein>
    <submittedName>
        <fullName evidence="1">Uncharacterized protein</fullName>
    </submittedName>
</protein>
<dbReference type="AlphaFoldDB" id="A0A151NKR6"/>
<reference evidence="1 2" key="1">
    <citation type="journal article" date="2012" name="Genome Biol.">
        <title>Sequencing three crocodilian genomes to illuminate the evolution of archosaurs and amniotes.</title>
        <authorList>
            <person name="St John J.A."/>
            <person name="Braun E.L."/>
            <person name="Isberg S.R."/>
            <person name="Miles L.G."/>
            <person name="Chong A.Y."/>
            <person name="Gongora J."/>
            <person name="Dalzell P."/>
            <person name="Moran C."/>
            <person name="Bed'hom B."/>
            <person name="Abzhanov A."/>
            <person name="Burgess S.C."/>
            <person name="Cooksey A.M."/>
            <person name="Castoe T.A."/>
            <person name="Crawford N.G."/>
            <person name="Densmore L.D."/>
            <person name="Drew J.C."/>
            <person name="Edwards S.V."/>
            <person name="Faircloth B.C."/>
            <person name="Fujita M.K."/>
            <person name="Greenwold M.J."/>
            <person name="Hoffmann F.G."/>
            <person name="Howard J.M."/>
            <person name="Iguchi T."/>
            <person name="Janes D.E."/>
            <person name="Khan S.Y."/>
            <person name="Kohno S."/>
            <person name="de Koning A.J."/>
            <person name="Lance S.L."/>
            <person name="McCarthy F.M."/>
            <person name="McCormack J.E."/>
            <person name="Merchant M.E."/>
            <person name="Peterson D.G."/>
            <person name="Pollock D.D."/>
            <person name="Pourmand N."/>
            <person name="Raney B.J."/>
            <person name="Roessler K.A."/>
            <person name="Sanford J.R."/>
            <person name="Sawyer R.H."/>
            <person name="Schmidt C.J."/>
            <person name="Triplett E.W."/>
            <person name="Tuberville T.D."/>
            <person name="Venegas-Anaya M."/>
            <person name="Howard J.T."/>
            <person name="Jarvis E.D."/>
            <person name="Guillette L.J.Jr."/>
            <person name="Glenn T.C."/>
            <person name="Green R.E."/>
            <person name="Ray D.A."/>
        </authorList>
    </citation>
    <scope>NUCLEOTIDE SEQUENCE [LARGE SCALE GENOMIC DNA]</scope>
    <source>
        <strain evidence="1">KSC_2009_1</strain>
    </source>
</reference>
<gene>
    <name evidence="1" type="ORF">Y1Q_0017216</name>
</gene>
<comment type="caution">
    <text evidence="1">The sequence shown here is derived from an EMBL/GenBank/DDBJ whole genome shotgun (WGS) entry which is preliminary data.</text>
</comment>
<organism evidence="1 2">
    <name type="scientific">Alligator mississippiensis</name>
    <name type="common">American alligator</name>
    <dbReference type="NCBI Taxonomy" id="8496"/>
    <lineage>
        <taxon>Eukaryota</taxon>
        <taxon>Metazoa</taxon>
        <taxon>Chordata</taxon>
        <taxon>Craniata</taxon>
        <taxon>Vertebrata</taxon>
        <taxon>Euteleostomi</taxon>
        <taxon>Archelosauria</taxon>
        <taxon>Archosauria</taxon>
        <taxon>Crocodylia</taxon>
        <taxon>Alligatoridae</taxon>
        <taxon>Alligatorinae</taxon>
        <taxon>Alligator</taxon>
    </lineage>
</organism>
<name>A0A151NKR6_ALLMI</name>
<sequence>MRAEAVCTLQIRFCVNINDIDCKPRKDCNKELPLLFTITKELIHGACETRRAEVFQDSALITKLGKDILYLSDEAEPISKWIARVLGAAEEQARLDMTLFDDSGLQHLEEMSPGPQL</sequence>
<accession>A0A151NKR6</accession>
<proteinExistence type="predicted"/>
<dbReference type="EMBL" id="AKHW03002722">
    <property type="protein sequence ID" value="KYO37396.1"/>
    <property type="molecule type" value="Genomic_DNA"/>
</dbReference>